<keyword evidence="2" id="KW-1185">Reference proteome</keyword>
<protein>
    <submittedName>
        <fullName evidence="1">Uncharacterized protein</fullName>
    </submittedName>
</protein>
<reference evidence="1 2" key="1">
    <citation type="submission" date="2020-08" db="EMBL/GenBank/DDBJ databases">
        <title>Genomic Encyclopedia of Type Strains, Phase IV (KMG-IV): sequencing the most valuable type-strain genomes for metagenomic binning, comparative biology and taxonomic classification.</title>
        <authorList>
            <person name="Goeker M."/>
        </authorList>
    </citation>
    <scope>NUCLEOTIDE SEQUENCE [LARGE SCALE GENOMIC DNA]</scope>
    <source>
        <strain evidence="1 2">DSM 2163</strain>
    </source>
</reference>
<evidence type="ECO:0000313" key="2">
    <source>
        <dbReference type="Proteomes" id="UP000583454"/>
    </source>
</evidence>
<name>A0A840ZFW7_9HYPH</name>
<proteinExistence type="predicted"/>
<dbReference type="EMBL" id="JACHOP010000004">
    <property type="protein sequence ID" value="MBB5756659.1"/>
    <property type="molecule type" value="Genomic_DNA"/>
</dbReference>
<accession>A0A840ZFW7</accession>
<dbReference type="Proteomes" id="UP000583454">
    <property type="component" value="Unassembled WGS sequence"/>
</dbReference>
<organism evidence="1 2">
    <name type="scientific">Methylorubrum rhodinum</name>
    <dbReference type="NCBI Taxonomy" id="29428"/>
    <lineage>
        <taxon>Bacteria</taxon>
        <taxon>Pseudomonadati</taxon>
        <taxon>Pseudomonadota</taxon>
        <taxon>Alphaproteobacteria</taxon>
        <taxon>Hyphomicrobiales</taxon>
        <taxon>Methylobacteriaceae</taxon>
        <taxon>Methylorubrum</taxon>
    </lineage>
</organism>
<evidence type="ECO:0000313" key="1">
    <source>
        <dbReference type="EMBL" id="MBB5756659.1"/>
    </source>
</evidence>
<gene>
    <name evidence="1" type="ORF">HNR00_001359</name>
</gene>
<comment type="caution">
    <text evidence="1">The sequence shown here is derived from an EMBL/GenBank/DDBJ whole genome shotgun (WGS) entry which is preliminary data.</text>
</comment>
<sequence>MVWFLPRFRVSVVFKRVRRTSLLLILRVQLG</sequence>
<dbReference type="AlphaFoldDB" id="A0A840ZFW7"/>